<keyword evidence="4" id="KW-1185">Reference proteome</keyword>
<name>A0A923HM17_9BURK</name>
<protein>
    <submittedName>
        <fullName evidence="3">Alpha/beta hydrolase</fullName>
    </submittedName>
</protein>
<keyword evidence="1" id="KW-0732">Signal</keyword>
<dbReference type="GO" id="GO:0016020">
    <property type="term" value="C:membrane"/>
    <property type="evidence" value="ECO:0007669"/>
    <property type="project" value="TreeGrafter"/>
</dbReference>
<evidence type="ECO:0000259" key="2">
    <source>
        <dbReference type="Pfam" id="PF00561"/>
    </source>
</evidence>
<evidence type="ECO:0000256" key="1">
    <source>
        <dbReference type="SAM" id="SignalP"/>
    </source>
</evidence>
<dbReference type="SUPFAM" id="SSF53474">
    <property type="entry name" value="alpha/beta-Hydrolases"/>
    <property type="match status" value="1"/>
</dbReference>
<dbReference type="Pfam" id="PF00561">
    <property type="entry name" value="Abhydrolase_1"/>
    <property type="match status" value="1"/>
</dbReference>
<sequence>MTKASSKLSRKRIVQLLLLSVISVTISMTACKSTPPLVGAVTETFQARQLETFTVVRPSSKAVLVFENGARETINKWEKVIQEVSTDSTVFAYNRPGYGRSDKTDAPRDGKTIVAELHQALQERGLKPPYILVGHSMGGLYMQLFAKTYPSEVQGVVLVDSLYPRIIKPAKDFPLLTKVGKNLFLHSMLQNEIDQIYPTGEQVLALPDIDQIPMIRLFNVPKSAGAIGVDFGVVNNDPETIQLVRGMYPKAKQVIVDSDHAIQTANPEYVVAAIREMQKGQVH</sequence>
<dbReference type="InterPro" id="IPR050266">
    <property type="entry name" value="AB_hydrolase_sf"/>
</dbReference>
<evidence type="ECO:0000313" key="3">
    <source>
        <dbReference type="EMBL" id="MBC3881869.1"/>
    </source>
</evidence>
<evidence type="ECO:0000313" key="4">
    <source>
        <dbReference type="Proteomes" id="UP000627446"/>
    </source>
</evidence>
<proteinExistence type="predicted"/>
<dbReference type="Gene3D" id="3.40.50.1820">
    <property type="entry name" value="alpha/beta hydrolase"/>
    <property type="match status" value="1"/>
</dbReference>
<dbReference type="PROSITE" id="PS51257">
    <property type="entry name" value="PROKAR_LIPOPROTEIN"/>
    <property type="match status" value="1"/>
</dbReference>
<dbReference type="PANTHER" id="PTHR43798:SF33">
    <property type="entry name" value="HYDROLASE, PUTATIVE (AFU_ORTHOLOGUE AFUA_2G14860)-RELATED"/>
    <property type="match status" value="1"/>
</dbReference>
<dbReference type="Proteomes" id="UP000627446">
    <property type="component" value="Unassembled WGS sequence"/>
</dbReference>
<comment type="caution">
    <text evidence="3">The sequence shown here is derived from an EMBL/GenBank/DDBJ whole genome shotgun (WGS) entry which is preliminary data.</text>
</comment>
<feature type="domain" description="AB hydrolase-1" evidence="2">
    <location>
        <begin position="63"/>
        <end position="186"/>
    </location>
</feature>
<dbReference type="EMBL" id="JACOFZ010000003">
    <property type="protein sequence ID" value="MBC3881869.1"/>
    <property type="molecule type" value="Genomic_DNA"/>
</dbReference>
<gene>
    <name evidence="3" type="ORF">H8K36_10820</name>
</gene>
<dbReference type="PANTHER" id="PTHR43798">
    <property type="entry name" value="MONOACYLGLYCEROL LIPASE"/>
    <property type="match status" value="1"/>
</dbReference>
<keyword evidence="3" id="KW-0378">Hydrolase</keyword>
<dbReference type="PRINTS" id="PR00111">
    <property type="entry name" value="ABHYDROLASE"/>
</dbReference>
<dbReference type="InterPro" id="IPR000073">
    <property type="entry name" value="AB_hydrolase_1"/>
</dbReference>
<dbReference type="InterPro" id="IPR029058">
    <property type="entry name" value="AB_hydrolase_fold"/>
</dbReference>
<dbReference type="GO" id="GO:0016787">
    <property type="term" value="F:hydrolase activity"/>
    <property type="evidence" value="ECO:0007669"/>
    <property type="project" value="UniProtKB-KW"/>
</dbReference>
<dbReference type="AlphaFoldDB" id="A0A923HM17"/>
<feature type="chain" id="PRO_5037180928" evidence="1">
    <location>
        <begin position="31"/>
        <end position="283"/>
    </location>
</feature>
<reference evidence="3" key="1">
    <citation type="submission" date="2020-08" db="EMBL/GenBank/DDBJ databases">
        <title>Novel species isolated from subtropical streams in China.</title>
        <authorList>
            <person name="Lu H."/>
        </authorList>
    </citation>
    <scope>NUCLEOTIDE SEQUENCE</scope>
    <source>
        <strain evidence="3">LX22W</strain>
    </source>
</reference>
<organism evidence="3 4">
    <name type="scientific">Undibacterium nitidum</name>
    <dbReference type="NCBI Taxonomy" id="2762298"/>
    <lineage>
        <taxon>Bacteria</taxon>
        <taxon>Pseudomonadati</taxon>
        <taxon>Pseudomonadota</taxon>
        <taxon>Betaproteobacteria</taxon>
        <taxon>Burkholderiales</taxon>
        <taxon>Oxalobacteraceae</taxon>
        <taxon>Undibacterium</taxon>
    </lineage>
</organism>
<accession>A0A923HM17</accession>
<feature type="signal peptide" evidence="1">
    <location>
        <begin position="1"/>
        <end position="30"/>
    </location>
</feature>